<sequence>VNPFNNDEEKVANILPNFITLSTNNCSACTSFNSA</sequence>
<dbReference type="EMBL" id="CAJOBJ010099095">
    <property type="protein sequence ID" value="CAF4578774.1"/>
    <property type="molecule type" value="Genomic_DNA"/>
</dbReference>
<accession>A0A8S2YQX3</accession>
<feature type="non-terminal residue" evidence="1">
    <location>
        <position position="1"/>
    </location>
</feature>
<name>A0A8S2YQX3_9BILA</name>
<gene>
    <name evidence="1" type="ORF">GIL414_LOCUS37988</name>
</gene>
<organism evidence="1 2">
    <name type="scientific">Rotaria magnacalcarata</name>
    <dbReference type="NCBI Taxonomy" id="392030"/>
    <lineage>
        <taxon>Eukaryota</taxon>
        <taxon>Metazoa</taxon>
        <taxon>Spiralia</taxon>
        <taxon>Gnathifera</taxon>
        <taxon>Rotifera</taxon>
        <taxon>Eurotatoria</taxon>
        <taxon>Bdelloidea</taxon>
        <taxon>Philodinida</taxon>
        <taxon>Philodinidae</taxon>
        <taxon>Rotaria</taxon>
    </lineage>
</organism>
<evidence type="ECO:0000313" key="1">
    <source>
        <dbReference type="EMBL" id="CAF4578774.1"/>
    </source>
</evidence>
<dbReference type="Proteomes" id="UP000681720">
    <property type="component" value="Unassembled WGS sequence"/>
</dbReference>
<evidence type="ECO:0000313" key="2">
    <source>
        <dbReference type="Proteomes" id="UP000681720"/>
    </source>
</evidence>
<dbReference type="AlphaFoldDB" id="A0A8S2YQX3"/>
<comment type="caution">
    <text evidence="1">The sequence shown here is derived from an EMBL/GenBank/DDBJ whole genome shotgun (WGS) entry which is preliminary data.</text>
</comment>
<reference evidence="1" key="1">
    <citation type="submission" date="2021-02" db="EMBL/GenBank/DDBJ databases">
        <authorList>
            <person name="Nowell W R."/>
        </authorList>
    </citation>
    <scope>NUCLEOTIDE SEQUENCE</scope>
</reference>
<protein>
    <submittedName>
        <fullName evidence="1">Uncharacterized protein</fullName>
    </submittedName>
</protein>
<proteinExistence type="predicted"/>